<evidence type="ECO:0000256" key="2">
    <source>
        <dbReference type="ARBA" id="ARBA00022670"/>
    </source>
</evidence>
<evidence type="ECO:0000256" key="5">
    <source>
        <dbReference type="ARBA" id="ARBA00022833"/>
    </source>
</evidence>
<proteinExistence type="inferred from homology"/>
<gene>
    <name evidence="11" type="ORF">Desgi_0993</name>
</gene>
<keyword evidence="5 9" id="KW-0862">Zinc</keyword>
<dbReference type="PROSITE" id="PS51257">
    <property type="entry name" value="PROKAR_LIPOPROTEIN"/>
    <property type="match status" value="1"/>
</dbReference>
<evidence type="ECO:0000313" key="11">
    <source>
        <dbReference type="EMBL" id="AGL00533.1"/>
    </source>
</evidence>
<dbReference type="GO" id="GO:0160237">
    <property type="term" value="F:D-Ala-D-Ala dipeptidase activity"/>
    <property type="evidence" value="ECO:0007669"/>
    <property type="project" value="UniProtKB-EC"/>
</dbReference>
<dbReference type="InterPro" id="IPR009045">
    <property type="entry name" value="Zn_M74/Hedgehog-like"/>
</dbReference>
<dbReference type="PIRSF" id="PIRSF026671">
    <property type="entry name" value="AA_dipeptidase"/>
    <property type="match status" value="1"/>
</dbReference>
<evidence type="ECO:0000256" key="1">
    <source>
        <dbReference type="ARBA" id="ARBA00001362"/>
    </source>
</evidence>
<dbReference type="CDD" id="cd14817">
    <property type="entry name" value="D-Ala-D-Ala_dipeptidase_VanX"/>
    <property type="match status" value="1"/>
</dbReference>
<protein>
    <recommendedName>
        <fullName evidence="9 10">D-alanyl-D-alanine dipeptidase</fullName>
        <shortName evidence="9 10">D-Ala-D-Ala dipeptidase</shortName>
        <ecNumber evidence="9 10">3.4.13.22</ecNumber>
    </recommendedName>
</protein>
<dbReference type="GO" id="GO:0071555">
    <property type="term" value="P:cell wall organization"/>
    <property type="evidence" value="ECO:0007669"/>
    <property type="project" value="UniProtKB-KW"/>
</dbReference>
<comment type="catalytic activity">
    <reaction evidence="1 9 10">
        <text>D-alanyl-D-alanine + H2O = 2 D-alanine</text>
        <dbReference type="Rhea" id="RHEA:20661"/>
        <dbReference type="ChEBI" id="CHEBI:15377"/>
        <dbReference type="ChEBI" id="CHEBI:57416"/>
        <dbReference type="ChEBI" id="CHEBI:57822"/>
        <dbReference type="EC" id="3.4.13.22"/>
    </reaction>
</comment>
<dbReference type="HAMAP" id="MF_01924">
    <property type="entry name" value="A_A_dipeptidase"/>
    <property type="match status" value="1"/>
</dbReference>
<dbReference type="EC" id="3.4.13.22" evidence="9 10"/>
<keyword evidence="12" id="KW-1185">Reference proteome</keyword>
<sequence>MKSINKFYAVSIALLILLFAVIGCNNTINTKSAGSNIAVSTHSAENTSEPDRSLPQGFVYLDEVIPDAVYDIRYYGEHNFVGRQIDGFLAPRAIITAPAAEALKKVQEDLKEQGLGLKIYDAYRPTQAVDHFVRWAQNADDTEMKEEFYPNIEKSNLFAQGYIAKRSGHSRGSTVDLTIIMLDTKKELDMGSAFDLLDPISHHDTTLITDEQRENRRLLRHVMEENGFRAYYKEWWHYTLINEPYPEKYFNFPVQ</sequence>
<dbReference type="STRING" id="767817.Desgi_0993"/>
<accession>R4KBJ6</accession>
<evidence type="ECO:0000313" key="12">
    <source>
        <dbReference type="Proteomes" id="UP000013520"/>
    </source>
</evidence>
<dbReference type="eggNOG" id="COG2173">
    <property type="taxonomic scope" value="Bacteria"/>
</dbReference>
<evidence type="ECO:0000256" key="7">
    <source>
        <dbReference type="ARBA" id="ARBA00023049"/>
    </source>
</evidence>
<dbReference type="GO" id="GO:0006508">
    <property type="term" value="P:proteolysis"/>
    <property type="evidence" value="ECO:0007669"/>
    <property type="project" value="UniProtKB-KW"/>
</dbReference>
<evidence type="ECO:0000256" key="6">
    <source>
        <dbReference type="ARBA" id="ARBA00022997"/>
    </source>
</evidence>
<name>R4KBJ6_9FIRM</name>
<keyword evidence="4 9" id="KW-0378">Hydrolase</keyword>
<dbReference type="AlphaFoldDB" id="R4KBJ6"/>
<keyword evidence="8 10" id="KW-0961">Cell wall biogenesis/degradation</keyword>
<organism evidence="11 12">
    <name type="scientific">Desulfoscipio gibsoniae DSM 7213</name>
    <dbReference type="NCBI Taxonomy" id="767817"/>
    <lineage>
        <taxon>Bacteria</taxon>
        <taxon>Bacillati</taxon>
        <taxon>Bacillota</taxon>
        <taxon>Clostridia</taxon>
        <taxon>Eubacteriales</taxon>
        <taxon>Desulfallaceae</taxon>
        <taxon>Desulfoscipio</taxon>
    </lineage>
</organism>
<comment type="function">
    <text evidence="9 10">Catalyzes hydrolysis of the D-alanyl-D-alanine dipeptide.</text>
</comment>
<dbReference type="PANTHER" id="PTHR43126">
    <property type="entry name" value="D-ALANYL-D-ALANINE DIPEPTIDASE"/>
    <property type="match status" value="1"/>
</dbReference>
<evidence type="ECO:0000256" key="4">
    <source>
        <dbReference type="ARBA" id="ARBA00022801"/>
    </source>
</evidence>
<feature type="binding site" evidence="9">
    <location>
        <position position="176"/>
    </location>
    <ligand>
        <name>Zn(2+)</name>
        <dbReference type="ChEBI" id="CHEBI:29105"/>
        <note>catalytic</note>
    </ligand>
</feature>
<dbReference type="GO" id="GO:0008237">
    <property type="term" value="F:metallopeptidase activity"/>
    <property type="evidence" value="ECO:0007669"/>
    <property type="project" value="UniProtKB-KW"/>
</dbReference>
<evidence type="ECO:0000256" key="3">
    <source>
        <dbReference type="ARBA" id="ARBA00022723"/>
    </source>
</evidence>
<feature type="site" description="Transition state stabilizer" evidence="9">
    <location>
        <position position="124"/>
    </location>
</feature>
<dbReference type="EMBL" id="CP003273">
    <property type="protein sequence ID" value="AGL00533.1"/>
    <property type="molecule type" value="Genomic_DNA"/>
</dbReference>
<dbReference type="Pfam" id="PF01427">
    <property type="entry name" value="Peptidase_M15"/>
    <property type="match status" value="1"/>
</dbReference>
<dbReference type="PANTHER" id="PTHR43126:SF1">
    <property type="entry name" value="D-ALANYL-D-ALANINE DIPEPTIDASE"/>
    <property type="match status" value="1"/>
</dbReference>
<feature type="active site" description="Proton donor/acceptor" evidence="9">
    <location>
        <position position="234"/>
    </location>
</feature>
<keyword evidence="7 9" id="KW-0482">Metalloprotease</keyword>
<reference evidence="11 12" key="1">
    <citation type="submission" date="2012-01" db="EMBL/GenBank/DDBJ databases">
        <title>Complete sequence of Desulfotomaculum gibsoniae DSM 7213.</title>
        <authorList>
            <consortium name="US DOE Joint Genome Institute"/>
            <person name="Lucas S."/>
            <person name="Han J."/>
            <person name="Lapidus A."/>
            <person name="Cheng J.-F."/>
            <person name="Goodwin L."/>
            <person name="Pitluck S."/>
            <person name="Peters L."/>
            <person name="Ovchinnikova G."/>
            <person name="Teshima H."/>
            <person name="Detter J.C."/>
            <person name="Han C."/>
            <person name="Tapia R."/>
            <person name="Land M."/>
            <person name="Hauser L."/>
            <person name="Kyrpides N."/>
            <person name="Ivanova N."/>
            <person name="Pagani I."/>
            <person name="Parshina S."/>
            <person name="Plugge C."/>
            <person name="Muyzer G."/>
            <person name="Kuever J."/>
            <person name="Ivanova A."/>
            <person name="Nazina T."/>
            <person name="Klenk H.-P."/>
            <person name="Brambilla E."/>
            <person name="Spring S."/>
            <person name="Stams A.F."/>
            <person name="Woyke T."/>
        </authorList>
    </citation>
    <scope>NUCLEOTIDE SEQUENCE [LARGE SCALE GENOMIC DNA]</scope>
    <source>
        <strain evidence="11 12">DSM 7213</strain>
    </source>
</reference>
<dbReference type="Gene3D" id="3.30.1380.10">
    <property type="match status" value="1"/>
</dbReference>
<dbReference type="Proteomes" id="UP000013520">
    <property type="component" value="Chromosome"/>
</dbReference>
<dbReference type="KEGG" id="dgi:Desgi_0993"/>
<keyword evidence="6 9" id="KW-0224">Dipeptidase</keyword>
<comment type="similarity">
    <text evidence="9 10">Belongs to the peptidase M15D family.</text>
</comment>
<evidence type="ECO:0000256" key="8">
    <source>
        <dbReference type="ARBA" id="ARBA00023316"/>
    </source>
</evidence>
<keyword evidence="3 9" id="KW-0479">Metal-binding</keyword>
<feature type="binding site" evidence="9">
    <location>
        <position position="169"/>
    </location>
    <ligand>
        <name>Zn(2+)</name>
        <dbReference type="ChEBI" id="CHEBI:29105"/>
        <note>catalytic</note>
    </ligand>
</feature>
<feature type="binding site" evidence="9">
    <location>
        <position position="237"/>
    </location>
    <ligand>
        <name>Zn(2+)</name>
        <dbReference type="ChEBI" id="CHEBI:29105"/>
        <note>catalytic</note>
    </ligand>
</feature>
<evidence type="ECO:0000256" key="9">
    <source>
        <dbReference type="HAMAP-Rule" id="MF_01924"/>
    </source>
</evidence>
<dbReference type="InterPro" id="IPR000755">
    <property type="entry name" value="A_A_dipeptidase"/>
</dbReference>
<dbReference type="SUPFAM" id="SSF55166">
    <property type="entry name" value="Hedgehog/DD-peptidase"/>
    <property type="match status" value="1"/>
</dbReference>
<keyword evidence="2 9" id="KW-0645">Protease</keyword>
<comment type="cofactor">
    <cofactor evidence="9">
        <name>Zn(2+)</name>
        <dbReference type="ChEBI" id="CHEBI:29105"/>
    </cofactor>
    <text evidence="9">Binds 1 zinc ion per subunit.</text>
</comment>
<dbReference type="HOGENOM" id="CLU_060744_0_1_9"/>
<dbReference type="GO" id="GO:0008270">
    <property type="term" value="F:zinc ion binding"/>
    <property type="evidence" value="ECO:0007669"/>
    <property type="project" value="UniProtKB-UniRule"/>
</dbReference>
<evidence type="ECO:0000256" key="10">
    <source>
        <dbReference type="PIRNR" id="PIRNR026671"/>
    </source>
</evidence>